<comment type="similarity">
    <text evidence="1">Belongs to the FAD-binding monooxygenase family.</text>
</comment>
<sequence length="567" mass="64094">MPVAEYHVEDKYTYQARHLRVVVIGAGISGIYMGIRIPQVLENIDLVIYEKNSGVSGTWFENKYPGCACDVPSHRYTYTFEPNPDWPSYYSDTDSIEKYYEGIAEKYQVLQYVRLNHAVTAAKWDEESANWKLSIDRPEGSFDDTCDVLINASGVLNKWKWPDIPGLNDFKGKLLHTAHYDRSVPLEGKRVAVIGSGSSGIQVVATIQKRVAHLGVYIRSPTWIVPPFNMDKAPRHPDGTPDYRYSEAERKRFREDPQYFAKHRMELEAGSTRLFQLLVKGTAYQELIRETLTRNMSAILDARPGLAEKMIPKFAVGCRRITPGTGFLEALVKDNVEPIFGNIDRFTEKGIVSEDGTEVDYDVIICATGFDVSFGARFPFVGRDGRQMDHAYAEDPKSYLSLAIGGFPNHFIFNGPSSPIGNGSVVPAIETEGEYMIQCIRKIQTEDIKTMCIKDEAVEEFVCHVDTYMPRMVWTDNCRSWYKNGKVNGRVTALWPGSAYNFIKVITTPRYEDYNYTYTNPLSRFSFLGTGKSKEEVESDDISGYLETRMVLTDGHPALKLLAAATL</sequence>
<evidence type="ECO:0000256" key="2">
    <source>
        <dbReference type="ARBA" id="ARBA00022630"/>
    </source>
</evidence>
<dbReference type="PANTHER" id="PTHR42877:SF8">
    <property type="entry name" value="MONOOXYGENASE"/>
    <property type="match status" value="1"/>
</dbReference>
<evidence type="ECO:0000256" key="4">
    <source>
        <dbReference type="ARBA" id="ARBA00023002"/>
    </source>
</evidence>
<evidence type="ECO:0000313" key="5">
    <source>
        <dbReference type="EMBL" id="KZO89789.1"/>
    </source>
</evidence>
<evidence type="ECO:0000256" key="3">
    <source>
        <dbReference type="ARBA" id="ARBA00022827"/>
    </source>
</evidence>
<dbReference type="Proteomes" id="UP000076738">
    <property type="component" value="Unassembled WGS sequence"/>
</dbReference>
<accession>A0A167FS71</accession>
<evidence type="ECO:0000313" key="6">
    <source>
        <dbReference type="Proteomes" id="UP000076738"/>
    </source>
</evidence>
<dbReference type="Gene3D" id="3.50.50.60">
    <property type="entry name" value="FAD/NAD(P)-binding domain"/>
    <property type="match status" value="2"/>
</dbReference>
<dbReference type="STRING" id="1330018.A0A167FS71"/>
<reference evidence="5 6" key="1">
    <citation type="journal article" date="2016" name="Mol. Biol. Evol.">
        <title>Comparative Genomics of Early-Diverging Mushroom-Forming Fungi Provides Insights into the Origins of Lignocellulose Decay Capabilities.</title>
        <authorList>
            <person name="Nagy L.G."/>
            <person name="Riley R."/>
            <person name="Tritt A."/>
            <person name="Adam C."/>
            <person name="Daum C."/>
            <person name="Floudas D."/>
            <person name="Sun H."/>
            <person name="Yadav J.S."/>
            <person name="Pangilinan J."/>
            <person name="Larsson K.H."/>
            <person name="Matsuura K."/>
            <person name="Barry K."/>
            <person name="Labutti K."/>
            <person name="Kuo R."/>
            <person name="Ohm R.A."/>
            <person name="Bhattacharya S.S."/>
            <person name="Shirouzu T."/>
            <person name="Yoshinaga Y."/>
            <person name="Martin F.M."/>
            <person name="Grigoriev I.V."/>
            <person name="Hibbett D.S."/>
        </authorList>
    </citation>
    <scope>NUCLEOTIDE SEQUENCE [LARGE SCALE GENOMIC DNA]</scope>
    <source>
        <strain evidence="5 6">TUFC12733</strain>
    </source>
</reference>
<dbReference type="Pfam" id="PF00743">
    <property type="entry name" value="FMO-like"/>
    <property type="match status" value="1"/>
</dbReference>
<dbReference type="InterPro" id="IPR051209">
    <property type="entry name" value="FAD-bind_Monooxygenase_sf"/>
</dbReference>
<dbReference type="GO" id="GO:0050661">
    <property type="term" value="F:NADP binding"/>
    <property type="evidence" value="ECO:0007669"/>
    <property type="project" value="InterPro"/>
</dbReference>
<dbReference type="OrthoDB" id="66881at2759"/>
<gene>
    <name evidence="5" type="ORF">CALVIDRAFT_507619</name>
</gene>
<dbReference type="GO" id="GO:0004499">
    <property type="term" value="F:N,N-dimethylaniline monooxygenase activity"/>
    <property type="evidence" value="ECO:0007669"/>
    <property type="project" value="InterPro"/>
</dbReference>
<organism evidence="5 6">
    <name type="scientific">Calocera viscosa (strain TUFC12733)</name>
    <dbReference type="NCBI Taxonomy" id="1330018"/>
    <lineage>
        <taxon>Eukaryota</taxon>
        <taxon>Fungi</taxon>
        <taxon>Dikarya</taxon>
        <taxon>Basidiomycota</taxon>
        <taxon>Agaricomycotina</taxon>
        <taxon>Dacrymycetes</taxon>
        <taxon>Dacrymycetales</taxon>
        <taxon>Dacrymycetaceae</taxon>
        <taxon>Calocera</taxon>
    </lineage>
</organism>
<dbReference type="PRINTS" id="PR00368">
    <property type="entry name" value="FADPNR"/>
</dbReference>
<evidence type="ECO:0000256" key="1">
    <source>
        <dbReference type="ARBA" id="ARBA00010139"/>
    </source>
</evidence>
<dbReference type="InterPro" id="IPR036188">
    <property type="entry name" value="FAD/NAD-bd_sf"/>
</dbReference>
<dbReference type="EMBL" id="KV417365">
    <property type="protein sequence ID" value="KZO89789.1"/>
    <property type="molecule type" value="Genomic_DNA"/>
</dbReference>
<dbReference type="PANTHER" id="PTHR42877">
    <property type="entry name" value="L-ORNITHINE N(5)-MONOOXYGENASE-RELATED"/>
    <property type="match status" value="1"/>
</dbReference>
<dbReference type="AlphaFoldDB" id="A0A167FS71"/>
<proteinExistence type="inferred from homology"/>
<dbReference type="SUPFAM" id="SSF51905">
    <property type="entry name" value="FAD/NAD(P)-binding domain"/>
    <property type="match status" value="2"/>
</dbReference>
<keyword evidence="2" id="KW-0285">Flavoprotein</keyword>
<dbReference type="GO" id="GO:0050660">
    <property type="term" value="F:flavin adenine dinucleotide binding"/>
    <property type="evidence" value="ECO:0007669"/>
    <property type="project" value="InterPro"/>
</dbReference>
<protein>
    <submittedName>
        <fullName evidence="5">FAD/NAD(P)-binding domain-containing protein</fullName>
    </submittedName>
</protein>
<name>A0A167FS71_CALVF</name>
<keyword evidence="6" id="KW-1185">Reference proteome</keyword>
<keyword evidence="3" id="KW-0274">FAD</keyword>
<keyword evidence="4" id="KW-0560">Oxidoreductase</keyword>
<dbReference type="InterPro" id="IPR020946">
    <property type="entry name" value="Flavin_mOase-like"/>
</dbReference>